<name>A0A1I6PME4_9RHOB</name>
<evidence type="ECO:0000313" key="9">
    <source>
        <dbReference type="Proteomes" id="UP000199392"/>
    </source>
</evidence>
<keyword evidence="5" id="KW-0862">Zinc</keyword>
<dbReference type="GO" id="GO:0003676">
    <property type="term" value="F:nucleic acid binding"/>
    <property type="evidence" value="ECO:0007669"/>
    <property type="project" value="InterPro"/>
</dbReference>
<dbReference type="GO" id="GO:0005737">
    <property type="term" value="C:cytoplasm"/>
    <property type="evidence" value="ECO:0007669"/>
    <property type="project" value="UniProtKB-SubCell"/>
</dbReference>
<dbReference type="SMART" id="SM00863">
    <property type="entry name" value="tRNA_SAD"/>
    <property type="match status" value="1"/>
</dbReference>
<dbReference type="InterPro" id="IPR051335">
    <property type="entry name" value="Alanyl-tRNA_Editing_Enzymes"/>
</dbReference>
<comment type="cofactor">
    <cofactor evidence="1">
        <name>Zn(2+)</name>
        <dbReference type="ChEBI" id="CHEBI:29105"/>
    </cofactor>
</comment>
<dbReference type="InterPro" id="IPR012947">
    <property type="entry name" value="tRNA_SAD"/>
</dbReference>
<dbReference type="SUPFAM" id="SSF50447">
    <property type="entry name" value="Translation proteins"/>
    <property type="match status" value="1"/>
</dbReference>
<dbReference type="InterPro" id="IPR018164">
    <property type="entry name" value="Ala-tRNA-synth_IIc_N"/>
</dbReference>
<evidence type="ECO:0000259" key="7">
    <source>
        <dbReference type="PROSITE" id="PS50860"/>
    </source>
</evidence>
<dbReference type="Pfam" id="PF01411">
    <property type="entry name" value="tRNA-synt_2c"/>
    <property type="match status" value="1"/>
</dbReference>
<evidence type="ECO:0000256" key="1">
    <source>
        <dbReference type="ARBA" id="ARBA00001947"/>
    </source>
</evidence>
<evidence type="ECO:0000256" key="2">
    <source>
        <dbReference type="ARBA" id="ARBA00004496"/>
    </source>
</evidence>
<dbReference type="GO" id="GO:0006419">
    <property type="term" value="P:alanyl-tRNA aminoacylation"/>
    <property type="evidence" value="ECO:0007669"/>
    <property type="project" value="InterPro"/>
</dbReference>
<dbReference type="SUPFAM" id="SSF55186">
    <property type="entry name" value="ThrRS/AlaRS common domain"/>
    <property type="match status" value="1"/>
</dbReference>
<accession>A0A1I6PME4</accession>
<keyword evidence="9" id="KW-1185">Reference proteome</keyword>
<gene>
    <name evidence="8" type="ORF">SAMN04488050_101644</name>
</gene>
<dbReference type="InterPro" id="IPR009000">
    <property type="entry name" value="Transl_B-barrel_sf"/>
</dbReference>
<proteinExistence type="predicted"/>
<dbReference type="Proteomes" id="UP000199392">
    <property type="component" value="Unassembled WGS sequence"/>
</dbReference>
<dbReference type="GO" id="GO:0005524">
    <property type="term" value="F:ATP binding"/>
    <property type="evidence" value="ECO:0007669"/>
    <property type="project" value="InterPro"/>
</dbReference>
<dbReference type="InterPro" id="IPR018163">
    <property type="entry name" value="Thr/Ala-tRNA-synth_IIc_edit"/>
</dbReference>
<dbReference type="OrthoDB" id="9812949at2"/>
<feature type="domain" description="Alanyl-transfer RNA synthetases family profile" evidence="7">
    <location>
        <begin position="1"/>
        <end position="238"/>
    </location>
</feature>
<dbReference type="Gene3D" id="2.40.30.130">
    <property type="match status" value="1"/>
</dbReference>
<dbReference type="STRING" id="311180.SAMN04488050_101644"/>
<dbReference type="GO" id="GO:0002161">
    <property type="term" value="F:aminoacyl-tRNA deacylase activity"/>
    <property type="evidence" value="ECO:0007669"/>
    <property type="project" value="UniProtKB-ARBA"/>
</dbReference>
<evidence type="ECO:0000256" key="5">
    <source>
        <dbReference type="ARBA" id="ARBA00022833"/>
    </source>
</evidence>
<evidence type="ECO:0000313" key="8">
    <source>
        <dbReference type="EMBL" id="SFS41387.1"/>
    </source>
</evidence>
<dbReference type="AlphaFoldDB" id="A0A1I6PME4"/>
<evidence type="ECO:0000256" key="3">
    <source>
        <dbReference type="ARBA" id="ARBA00017959"/>
    </source>
</evidence>
<evidence type="ECO:0000256" key="4">
    <source>
        <dbReference type="ARBA" id="ARBA00022723"/>
    </source>
</evidence>
<reference evidence="9" key="1">
    <citation type="submission" date="2016-10" db="EMBL/GenBank/DDBJ databases">
        <authorList>
            <person name="Varghese N."/>
            <person name="Submissions S."/>
        </authorList>
    </citation>
    <scope>NUCLEOTIDE SEQUENCE [LARGE SCALE GENOMIC DNA]</scope>
    <source>
        <strain evidence="9">DSM 26894</strain>
    </source>
</reference>
<dbReference type="GO" id="GO:0046872">
    <property type="term" value="F:metal ion binding"/>
    <property type="evidence" value="ECO:0007669"/>
    <property type="project" value="UniProtKB-KW"/>
</dbReference>
<dbReference type="EMBL" id="FOZW01000001">
    <property type="protein sequence ID" value="SFS41387.1"/>
    <property type="molecule type" value="Genomic_DNA"/>
</dbReference>
<dbReference type="PROSITE" id="PS50860">
    <property type="entry name" value="AA_TRNA_LIGASE_II_ALA"/>
    <property type="match status" value="1"/>
</dbReference>
<organism evidence="8 9">
    <name type="scientific">Alloyangia pacifica</name>
    <dbReference type="NCBI Taxonomy" id="311180"/>
    <lineage>
        <taxon>Bacteria</taxon>
        <taxon>Pseudomonadati</taxon>
        <taxon>Pseudomonadota</taxon>
        <taxon>Alphaproteobacteria</taxon>
        <taxon>Rhodobacterales</taxon>
        <taxon>Roseobacteraceae</taxon>
        <taxon>Alloyangia</taxon>
    </lineage>
</organism>
<dbReference type="PANTHER" id="PTHR43462">
    <property type="entry name" value="ALANYL-TRNA EDITING PROTEIN"/>
    <property type="match status" value="1"/>
</dbReference>
<evidence type="ECO:0000256" key="6">
    <source>
        <dbReference type="ARBA" id="ARBA00032577"/>
    </source>
</evidence>
<comment type="subcellular location">
    <subcellularLocation>
        <location evidence="2">Cytoplasm</location>
    </subcellularLocation>
</comment>
<keyword evidence="4" id="KW-0479">Metal-binding</keyword>
<dbReference type="Gene3D" id="3.30.980.10">
    <property type="entry name" value="Threonyl-trna Synthetase, Chain A, domain 2"/>
    <property type="match status" value="1"/>
</dbReference>
<protein>
    <recommendedName>
        <fullName evidence="3">Alanine--tRNA ligase</fullName>
    </recommendedName>
    <alternativeName>
        <fullName evidence="6">Alanyl-tRNA synthetase</fullName>
    </alternativeName>
</protein>
<keyword evidence="8" id="KW-0378">Hydrolase</keyword>
<dbReference type="Pfam" id="PF07973">
    <property type="entry name" value="tRNA_SAD"/>
    <property type="match status" value="1"/>
</dbReference>
<dbReference type="PANTHER" id="PTHR43462:SF1">
    <property type="entry name" value="ALANYL-TRNA EDITING PROTEIN AARSD1"/>
    <property type="match status" value="1"/>
</dbReference>
<dbReference type="RefSeq" id="WP_092421673.1">
    <property type="nucleotide sequence ID" value="NZ_FNCL01000002.1"/>
</dbReference>
<sequence length="238" mass="25805">MTERLFLEDAYRREAPGEVLALTEEGGIVLDASLFYATSGGQPGDSGRLRWPGGEIEIATAVKGEGETIVLVPAEPKPLPYVGAKVTQLIDWERRHKHMRVHTALHLLSVALPLPVTGGQISAAKGRLDFLMPESPEDREALEAMLNDFVAQDLPVSESWITEAELDANPELVKTMSVQPPRGAGRIRLVRIGEGGAQIDLQPCGGTHVARTGEIGELRLGKIENKGKQNRRVNLLVG</sequence>
<dbReference type="InterPro" id="IPR018165">
    <property type="entry name" value="Ala-tRNA-synth_IIc_core"/>
</dbReference>
<dbReference type="GO" id="GO:0004813">
    <property type="term" value="F:alanine-tRNA ligase activity"/>
    <property type="evidence" value="ECO:0007669"/>
    <property type="project" value="InterPro"/>
</dbReference>